<evidence type="ECO:0000256" key="5">
    <source>
        <dbReference type="ARBA" id="ARBA00022723"/>
    </source>
</evidence>
<dbReference type="STRING" id="479434.Sthe_3412"/>
<dbReference type="Gene3D" id="3.80.30.20">
    <property type="entry name" value="tm_1862 like domain"/>
    <property type="match status" value="1"/>
</dbReference>
<feature type="domain" description="Radical SAM core" evidence="9">
    <location>
        <begin position="190"/>
        <end position="417"/>
    </location>
</feature>
<dbReference type="SFLD" id="SFLDS00029">
    <property type="entry name" value="Radical_SAM"/>
    <property type="match status" value="1"/>
</dbReference>
<proteinExistence type="predicted"/>
<dbReference type="RefSeq" id="WP_012873847.1">
    <property type="nucleotide sequence ID" value="NC_013524.1"/>
</dbReference>
<sequence length="466" mass="53826">MDILLTHGYFLFQDPHELQVMKPYPTLGILYISAYLKSRGFDVKVFDSTFSSPEEQRAYLERERPPVVGVYANLMTRPRVIQTMKAAKAVGATVIAGGPEPANYPEEYLARGADVVVIGEGELTLEELLPHLARYGPNGMEHIQGIVYRNGDGQLVRTEPRPYIPKLDELPFPDRAAIDIPRYVRTWREHHGLGSVSLITARGCPYTCTWCSHAVYGYSHRRRSPENVADELEHIIETYQPDMVWYADDVFTIHKGWFFRYAAELKRRGINIPFETISREDRLNEEIIRTLKEMGAFRIWIGAESGSQRILDAMRRRTKAERVREMVHLLQRHGIEAGMFIMLGYEGEEMPDLEATVEHLKASNPDVFLTTVAYPIKNTPYYEMVKDRIIPLRPWDEGSDRDFTVAGRHSRRFYQFATRWMVNEVAAHRERQQAQPDYRRLAKAMVNARIGRLGMLVTQHEVERGQ</sequence>
<organism evidence="10 11">
    <name type="scientific">Sphaerobacter thermophilus (strain ATCC 49802 / DSM 20745 / KCCM 41009 / NCIMB 13125 / S 6022)</name>
    <dbReference type="NCBI Taxonomy" id="479434"/>
    <lineage>
        <taxon>Bacteria</taxon>
        <taxon>Pseudomonadati</taxon>
        <taxon>Thermomicrobiota</taxon>
        <taxon>Thermomicrobia</taxon>
        <taxon>Sphaerobacterales</taxon>
        <taxon>Sphaerobacterineae</taxon>
        <taxon>Sphaerobacteraceae</taxon>
        <taxon>Sphaerobacter</taxon>
    </lineage>
</organism>
<dbReference type="AlphaFoldDB" id="D1CAG9"/>
<dbReference type="Gene3D" id="3.40.50.280">
    <property type="entry name" value="Cobalamin-binding domain"/>
    <property type="match status" value="1"/>
</dbReference>
<dbReference type="SFLD" id="SFLDG01123">
    <property type="entry name" value="methyltransferase_(Class_B)"/>
    <property type="match status" value="1"/>
</dbReference>
<evidence type="ECO:0000256" key="3">
    <source>
        <dbReference type="ARBA" id="ARBA00022679"/>
    </source>
</evidence>
<dbReference type="SFLD" id="SFLDG01082">
    <property type="entry name" value="B12-binding_domain_containing"/>
    <property type="match status" value="1"/>
</dbReference>
<dbReference type="GO" id="GO:0031419">
    <property type="term" value="F:cobalamin binding"/>
    <property type="evidence" value="ECO:0007669"/>
    <property type="project" value="InterPro"/>
</dbReference>
<evidence type="ECO:0000259" key="9">
    <source>
        <dbReference type="PROSITE" id="PS51918"/>
    </source>
</evidence>
<dbReference type="PROSITE" id="PS51332">
    <property type="entry name" value="B12_BINDING"/>
    <property type="match status" value="1"/>
</dbReference>
<dbReference type="PANTHER" id="PTHR43409:SF7">
    <property type="entry name" value="BLL1977 PROTEIN"/>
    <property type="match status" value="1"/>
</dbReference>
<keyword evidence="11" id="KW-1185">Reference proteome</keyword>
<evidence type="ECO:0000256" key="7">
    <source>
        <dbReference type="ARBA" id="ARBA00023014"/>
    </source>
</evidence>
<keyword evidence="3" id="KW-0808">Transferase</keyword>
<evidence type="ECO:0000313" key="10">
    <source>
        <dbReference type="EMBL" id="ACZ40812.1"/>
    </source>
</evidence>
<dbReference type="InterPro" id="IPR006638">
    <property type="entry name" value="Elp3/MiaA/NifB-like_rSAM"/>
</dbReference>
<dbReference type="Pfam" id="PF02310">
    <property type="entry name" value="B12-binding"/>
    <property type="match status" value="1"/>
</dbReference>
<dbReference type="PANTHER" id="PTHR43409">
    <property type="entry name" value="ANAEROBIC MAGNESIUM-PROTOPORPHYRIN IX MONOMETHYL ESTER CYCLASE-RELATED"/>
    <property type="match status" value="1"/>
</dbReference>
<evidence type="ECO:0000256" key="4">
    <source>
        <dbReference type="ARBA" id="ARBA00022691"/>
    </source>
</evidence>
<dbReference type="GO" id="GO:0046872">
    <property type="term" value="F:metal ion binding"/>
    <property type="evidence" value="ECO:0007669"/>
    <property type="project" value="UniProtKB-KW"/>
</dbReference>
<dbReference type="InterPro" id="IPR058240">
    <property type="entry name" value="rSAM_sf"/>
</dbReference>
<evidence type="ECO:0000259" key="8">
    <source>
        <dbReference type="PROSITE" id="PS51332"/>
    </source>
</evidence>
<dbReference type="InterPro" id="IPR023404">
    <property type="entry name" value="rSAM_horseshoe"/>
</dbReference>
<dbReference type="SUPFAM" id="SSF52242">
    <property type="entry name" value="Cobalamin (vitamin B12)-binding domain"/>
    <property type="match status" value="1"/>
</dbReference>
<reference evidence="10 11" key="2">
    <citation type="journal article" date="2010" name="Stand. Genomic Sci.">
        <title>Complete genome sequence of Desulfohalobium retbaense type strain (HR(100)).</title>
        <authorList>
            <person name="Spring S."/>
            <person name="Nolan M."/>
            <person name="Lapidus A."/>
            <person name="Glavina Del Rio T."/>
            <person name="Copeland A."/>
            <person name="Tice H."/>
            <person name="Cheng J.F."/>
            <person name="Lucas S."/>
            <person name="Land M."/>
            <person name="Chen F."/>
            <person name="Bruce D."/>
            <person name="Goodwin L."/>
            <person name="Pitluck S."/>
            <person name="Ivanova N."/>
            <person name="Mavromatis K."/>
            <person name="Mikhailova N."/>
            <person name="Pati A."/>
            <person name="Chen A."/>
            <person name="Palaniappan K."/>
            <person name="Hauser L."/>
            <person name="Chang Y.J."/>
            <person name="Jeffries C.D."/>
            <person name="Munk C."/>
            <person name="Kiss H."/>
            <person name="Chain P."/>
            <person name="Han C."/>
            <person name="Brettin T."/>
            <person name="Detter J.C."/>
            <person name="Schuler E."/>
            <person name="Goker M."/>
            <person name="Rohde M."/>
            <person name="Bristow J."/>
            <person name="Eisen J.A."/>
            <person name="Markowitz V."/>
            <person name="Hugenholtz P."/>
            <person name="Kyrpides N.C."/>
            <person name="Klenk H.P."/>
        </authorList>
    </citation>
    <scope>NUCLEOTIDE SEQUENCE [LARGE SCALE GENOMIC DNA]</scope>
    <source>
        <strain evidence="11">ATCC 49802 / DSM 20745 / S 6022</strain>
    </source>
</reference>
<dbReference type="KEGG" id="sti:Sthe_3412"/>
<dbReference type="InParanoid" id="D1CAG9"/>
<dbReference type="InterPro" id="IPR036724">
    <property type="entry name" value="Cobalamin-bd_sf"/>
</dbReference>
<evidence type="ECO:0000313" key="11">
    <source>
        <dbReference type="Proteomes" id="UP000002027"/>
    </source>
</evidence>
<dbReference type="OrthoDB" id="9801659at2"/>
<evidence type="ECO:0000256" key="6">
    <source>
        <dbReference type="ARBA" id="ARBA00023004"/>
    </source>
</evidence>
<keyword evidence="6" id="KW-0408">Iron</keyword>
<dbReference type="SMART" id="SM00729">
    <property type="entry name" value="Elp3"/>
    <property type="match status" value="1"/>
</dbReference>
<accession>D1CAG9</accession>
<protein>
    <submittedName>
        <fullName evidence="10">Radical SAM domain protein</fullName>
    </submittedName>
</protein>
<dbReference type="Pfam" id="PF04055">
    <property type="entry name" value="Radical_SAM"/>
    <property type="match status" value="1"/>
</dbReference>
<feature type="domain" description="B12-binding" evidence="8">
    <location>
        <begin position="7"/>
        <end position="139"/>
    </location>
</feature>
<comment type="cofactor">
    <cofactor evidence="1">
        <name>[4Fe-4S] cluster</name>
        <dbReference type="ChEBI" id="CHEBI:49883"/>
    </cofactor>
</comment>
<dbReference type="InterPro" id="IPR034466">
    <property type="entry name" value="Methyltransferase_Class_B"/>
</dbReference>
<keyword evidence="7" id="KW-0411">Iron-sulfur</keyword>
<dbReference type="GO" id="GO:0051539">
    <property type="term" value="F:4 iron, 4 sulfur cluster binding"/>
    <property type="evidence" value="ECO:0007669"/>
    <property type="project" value="UniProtKB-KW"/>
</dbReference>
<keyword evidence="2" id="KW-0489">Methyltransferase</keyword>
<dbReference type="HOGENOM" id="CLU_021572_4_1_0"/>
<dbReference type="PROSITE" id="PS51918">
    <property type="entry name" value="RADICAL_SAM"/>
    <property type="match status" value="1"/>
</dbReference>
<gene>
    <name evidence="10" type="ordered locus">Sthe_3412</name>
</gene>
<dbReference type="CDD" id="cd01335">
    <property type="entry name" value="Radical_SAM"/>
    <property type="match status" value="1"/>
</dbReference>
<dbReference type="InterPro" id="IPR007197">
    <property type="entry name" value="rSAM"/>
</dbReference>
<dbReference type="InterPro" id="IPR006158">
    <property type="entry name" value="Cobalamin-bd"/>
</dbReference>
<dbReference type="SUPFAM" id="SSF102114">
    <property type="entry name" value="Radical SAM enzymes"/>
    <property type="match status" value="1"/>
</dbReference>
<name>D1CAG9_SPHTD</name>
<evidence type="ECO:0000256" key="1">
    <source>
        <dbReference type="ARBA" id="ARBA00001966"/>
    </source>
</evidence>
<dbReference type="EMBL" id="CP001824">
    <property type="protein sequence ID" value="ACZ40812.1"/>
    <property type="molecule type" value="Genomic_DNA"/>
</dbReference>
<dbReference type="Proteomes" id="UP000002027">
    <property type="component" value="Chromosome 2"/>
</dbReference>
<evidence type="ECO:0000256" key="2">
    <source>
        <dbReference type="ARBA" id="ARBA00022603"/>
    </source>
</evidence>
<dbReference type="GO" id="GO:0005829">
    <property type="term" value="C:cytosol"/>
    <property type="evidence" value="ECO:0007669"/>
    <property type="project" value="TreeGrafter"/>
</dbReference>
<dbReference type="eggNOG" id="COG1032">
    <property type="taxonomic scope" value="Bacteria"/>
</dbReference>
<keyword evidence="5" id="KW-0479">Metal-binding</keyword>
<dbReference type="InterPro" id="IPR051198">
    <property type="entry name" value="BchE-like"/>
</dbReference>
<dbReference type="GO" id="GO:0003824">
    <property type="term" value="F:catalytic activity"/>
    <property type="evidence" value="ECO:0007669"/>
    <property type="project" value="InterPro"/>
</dbReference>
<reference evidence="11" key="1">
    <citation type="submission" date="2009-11" db="EMBL/GenBank/DDBJ databases">
        <title>The complete chromosome 2 of Sphaerobacter thermophilus DSM 20745.</title>
        <authorList>
            <person name="Lucas S."/>
            <person name="Copeland A."/>
            <person name="Lapidus A."/>
            <person name="Glavina del Rio T."/>
            <person name="Dalin E."/>
            <person name="Tice H."/>
            <person name="Bruce D."/>
            <person name="Goodwin L."/>
            <person name="Pitluck S."/>
            <person name="Kyrpides N."/>
            <person name="Mavromatis K."/>
            <person name="Ivanova N."/>
            <person name="Mikhailova N."/>
            <person name="LaButti K.M."/>
            <person name="Clum A."/>
            <person name="Sun H.I."/>
            <person name="Brettin T."/>
            <person name="Detter J.C."/>
            <person name="Han C."/>
            <person name="Larimer F."/>
            <person name="Land M."/>
            <person name="Hauser L."/>
            <person name="Markowitz V."/>
            <person name="Cheng J.F."/>
            <person name="Hugenholtz P."/>
            <person name="Woyke T."/>
            <person name="Wu D."/>
            <person name="Steenblock K."/>
            <person name="Schneider S."/>
            <person name="Pukall R."/>
            <person name="Goeker M."/>
            <person name="Klenk H.P."/>
            <person name="Eisen J.A."/>
        </authorList>
    </citation>
    <scope>NUCLEOTIDE SEQUENCE [LARGE SCALE GENOMIC DNA]</scope>
    <source>
        <strain evidence="11">ATCC 49802 / DSM 20745 / S 6022</strain>
    </source>
</reference>
<keyword evidence="4" id="KW-0949">S-adenosyl-L-methionine</keyword>